<gene>
    <name evidence="2" type="ORF">FHETE_8384</name>
</gene>
<feature type="domain" description="2EXR" evidence="1">
    <location>
        <begin position="135"/>
        <end position="222"/>
    </location>
</feature>
<dbReference type="OrthoDB" id="3557569at2759"/>
<dbReference type="Proteomes" id="UP000567885">
    <property type="component" value="Unassembled WGS sequence"/>
</dbReference>
<comment type="caution">
    <text evidence="2">The sequence shown here is derived from an EMBL/GenBank/DDBJ whole genome shotgun (WGS) entry which is preliminary data.</text>
</comment>
<sequence>MLHAESLLGGTGWGDGYGMGKEKDYGACQVMHGYGHGMDRDMDGSMGKGIGMGLPFSSPPIVNAIHLTYIAPKHIIRPAIVNLEDQQHREVRFYPATTIAIVLLHIHCRYNCSMSSQFLYAPPSSATGAFLVLQPNFCKLPTELRLKIWNYNLPPTRLVPLQCGSGCSKSLSWTGCTSPAPIPANLHTCAESRSEALKHYGLGFGFARGPGQVFLDPERDILYFGPRDGYMAADSQFQTCMSMCDPEELAVVRRLAVNDALFWVDESYRSMTAASLTVELLRRIQARMPALEELIFIPRVEESLESVNYVEPTMVYVRMARQIQTAVNTLSQQAPGWTPPCWRILPLNAFQSVGAV</sequence>
<evidence type="ECO:0000259" key="1">
    <source>
        <dbReference type="Pfam" id="PF20150"/>
    </source>
</evidence>
<name>A0A8H5T2Y3_FUSHE</name>
<dbReference type="PANTHER" id="PTHR35910:SF6">
    <property type="entry name" value="2EXR DOMAIN-CONTAINING PROTEIN"/>
    <property type="match status" value="1"/>
</dbReference>
<organism evidence="2 3">
    <name type="scientific">Fusarium heterosporum</name>
    <dbReference type="NCBI Taxonomy" id="42747"/>
    <lineage>
        <taxon>Eukaryota</taxon>
        <taxon>Fungi</taxon>
        <taxon>Dikarya</taxon>
        <taxon>Ascomycota</taxon>
        <taxon>Pezizomycotina</taxon>
        <taxon>Sordariomycetes</taxon>
        <taxon>Hypocreomycetidae</taxon>
        <taxon>Hypocreales</taxon>
        <taxon>Nectriaceae</taxon>
        <taxon>Fusarium</taxon>
        <taxon>Fusarium heterosporum species complex</taxon>
    </lineage>
</organism>
<accession>A0A8H5T2Y3</accession>
<dbReference type="AlphaFoldDB" id="A0A8H5T2Y3"/>
<evidence type="ECO:0000313" key="3">
    <source>
        <dbReference type="Proteomes" id="UP000567885"/>
    </source>
</evidence>
<protein>
    <recommendedName>
        <fullName evidence="1">2EXR domain-containing protein</fullName>
    </recommendedName>
</protein>
<keyword evidence="3" id="KW-1185">Reference proteome</keyword>
<dbReference type="InterPro" id="IPR045518">
    <property type="entry name" value="2EXR"/>
</dbReference>
<reference evidence="2 3" key="1">
    <citation type="submission" date="2020-05" db="EMBL/GenBank/DDBJ databases">
        <title>Identification and distribution of gene clusters putatively required for synthesis of sphingolipid metabolism inhibitors in phylogenetically diverse species of the filamentous fungus Fusarium.</title>
        <authorList>
            <person name="Kim H.-S."/>
            <person name="Busman M."/>
            <person name="Brown D.W."/>
            <person name="Divon H."/>
            <person name="Uhlig S."/>
            <person name="Proctor R.H."/>
        </authorList>
    </citation>
    <scope>NUCLEOTIDE SEQUENCE [LARGE SCALE GENOMIC DNA]</scope>
    <source>
        <strain evidence="2 3">NRRL 20693</strain>
    </source>
</reference>
<dbReference type="PANTHER" id="PTHR35910">
    <property type="entry name" value="2EXR DOMAIN-CONTAINING PROTEIN"/>
    <property type="match status" value="1"/>
</dbReference>
<evidence type="ECO:0000313" key="2">
    <source>
        <dbReference type="EMBL" id="KAF5661589.1"/>
    </source>
</evidence>
<dbReference type="EMBL" id="JAAGWQ010000177">
    <property type="protein sequence ID" value="KAF5661589.1"/>
    <property type="molecule type" value="Genomic_DNA"/>
</dbReference>
<dbReference type="Pfam" id="PF20150">
    <property type="entry name" value="2EXR"/>
    <property type="match status" value="1"/>
</dbReference>
<proteinExistence type="predicted"/>